<organism evidence="1">
    <name type="scientific">Alsobacter sp. KACC 23698</name>
    <dbReference type="NCBI Taxonomy" id="3149229"/>
    <lineage>
        <taxon>Bacteria</taxon>
        <taxon>Pseudomonadati</taxon>
        <taxon>Pseudomonadota</taxon>
        <taxon>Alphaproteobacteria</taxon>
        <taxon>Hyphomicrobiales</taxon>
        <taxon>Alsobacteraceae</taxon>
        <taxon>Alsobacter</taxon>
    </lineage>
</organism>
<dbReference type="EMBL" id="CP157484">
    <property type="protein sequence ID" value="XBO39671.1"/>
    <property type="molecule type" value="Genomic_DNA"/>
</dbReference>
<gene>
    <name evidence="1" type="ORF">ABEG18_02480</name>
</gene>
<evidence type="ECO:0000313" key="1">
    <source>
        <dbReference type="EMBL" id="XBO39671.1"/>
    </source>
</evidence>
<name>A0AAU7JHC3_9HYPH</name>
<reference evidence="1" key="1">
    <citation type="submission" date="2024-05" db="EMBL/GenBank/DDBJ databases">
        <authorList>
            <person name="Kim S."/>
            <person name="Heo J."/>
            <person name="Choi H."/>
            <person name="Choi Y."/>
            <person name="Kwon S.-W."/>
            <person name="Kim Y."/>
        </authorList>
    </citation>
    <scope>NUCLEOTIDE SEQUENCE</scope>
    <source>
        <strain evidence="1">KACC 23698</strain>
    </source>
</reference>
<protein>
    <submittedName>
        <fullName evidence="1">Uncharacterized protein</fullName>
    </submittedName>
</protein>
<proteinExistence type="predicted"/>
<sequence>MAETTREFVTSSAARLAQVDYAKMREIAKAIHEDRSLLDAFEKDPEGVARAINGFQVPDGFHIHVADEDNRLYPAEEPGVFGDESRDAWERLEVRAGHKTISLVMCI</sequence>
<accession>A0AAU7JHC3</accession>
<dbReference type="RefSeq" id="WP_406856516.1">
    <property type="nucleotide sequence ID" value="NZ_CP157484.1"/>
</dbReference>
<dbReference type="AlphaFoldDB" id="A0AAU7JHC3"/>